<proteinExistence type="predicted"/>
<reference evidence="3" key="1">
    <citation type="journal article" date="2019" name="Int. J. Syst. Evol. Microbiol.">
        <title>The Global Catalogue of Microorganisms (GCM) 10K type strain sequencing project: providing services to taxonomists for standard genome sequencing and annotation.</title>
        <authorList>
            <consortium name="The Broad Institute Genomics Platform"/>
            <consortium name="The Broad Institute Genome Sequencing Center for Infectious Disease"/>
            <person name="Wu L."/>
            <person name="Ma J."/>
        </authorList>
    </citation>
    <scope>NUCLEOTIDE SEQUENCE [LARGE SCALE GENOMIC DNA]</scope>
    <source>
        <strain evidence="3">CGMCC 4.7676</strain>
    </source>
</reference>
<comment type="caution">
    <text evidence="2">The sequence shown here is derived from an EMBL/GenBank/DDBJ whole genome shotgun (WGS) entry which is preliminary data.</text>
</comment>
<organism evidence="2 3">
    <name type="scientific">Amycolatopsis speibonae</name>
    <dbReference type="NCBI Taxonomy" id="1450224"/>
    <lineage>
        <taxon>Bacteria</taxon>
        <taxon>Bacillati</taxon>
        <taxon>Actinomycetota</taxon>
        <taxon>Actinomycetes</taxon>
        <taxon>Pseudonocardiales</taxon>
        <taxon>Pseudonocardiaceae</taxon>
        <taxon>Amycolatopsis</taxon>
    </lineage>
</organism>
<evidence type="ECO:0000313" key="3">
    <source>
        <dbReference type="Proteomes" id="UP001595645"/>
    </source>
</evidence>
<feature type="compositionally biased region" description="Basic and acidic residues" evidence="1">
    <location>
        <begin position="104"/>
        <end position="122"/>
    </location>
</feature>
<accession>A0ABV7PAI3</accession>
<name>A0ABV7PAI3_9PSEU</name>
<sequence length="197" mass="20903">MPQPTRAARLPTRSTSAGVTTHRVVSSAAPGSAVCRTGRPSTDCGRVPHRYAVADHAGAGRTTPAARPGDRGVPARGSGKSSLSTASADGSRVTAGARRARPRTRNDLARRSALPKPRDPERGPSLSRLFFLDPLTGDLHRNRAELARVHVADCTIGAMCPRHPTIGAADVDHQVWLQPDSPDHRLEIYPAEGPGIR</sequence>
<dbReference type="EMBL" id="JBHRWK010000068">
    <property type="protein sequence ID" value="MFC3454546.1"/>
    <property type="molecule type" value="Genomic_DNA"/>
</dbReference>
<evidence type="ECO:0000313" key="2">
    <source>
        <dbReference type="EMBL" id="MFC3454546.1"/>
    </source>
</evidence>
<protein>
    <submittedName>
        <fullName evidence="2">Uncharacterized protein</fullName>
    </submittedName>
</protein>
<dbReference type="RefSeq" id="WP_378244149.1">
    <property type="nucleotide sequence ID" value="NZ_JBHRWK010000068.1"/>
</dbReference>
<keyword evidence="3" id="KW-1185">Reference proteome</keyword>
<feature type="region of interest" description="Disordered" evidence="1">
    <location>
        <begin position="1"/>
        <end position="127"/>
    </location>
</feature>
<gene>
    <name evidence="2" type="ORF">ACFOSH_34360</name>
</gene>
<feature type="compositionally biased region" description="Polar residues" evidence="1">
    <location>
        <begin position="79"/>
        <end position="88"/>
    </location>
</feature>
<dbReference type="Proteomes" id="UP001595645">
    <property type="component" value="Unassembled WGS sequence"/>
</dbReference>
<evidence type="ECO:0000256" key="1">
    <source>
        <dbReference type="SAM" id="MobiDB-lite"/>
    </source>
</evidence>